<dbReference type="InterPro" id="IPR035956">
    <property type="entry name" value="RimP_N_sf"/>
</dbReference>
<evidence type="ECO:0000256" key="1">
    <source>
        <dbReference type="ARBA" id="ARBA00022490"/>
    </source>
</evidence>
<evidence type="ECO:0000259" key="3">
    <source>
        <dbReference type="Pfam" id="PF02576"/>
    </source>
</evidence>
<dbReference type="GO" id="GO:0006412">
    <property type="term" value="P:translation"/>
    <property type="evidence" value="ECO:0007669"/>
    <property type="project" value="TreeGrafter"/>
</dbReference>
<dbReference type="Gene3D" id="3.30.300.70">
    <property type="entry name" value="RimP-like superfamily, N-terminal"/>
    <property type="match status" value="1"/>
</dbReference>
<keyword evidence="2" id="KW-0690">Ribosome biogenesis</keyword>
<dbReference type="InterPro" id="IPR003728">
    <property type="entry name" value="Ribosome_maturation_RimP"/>
</dbReference>
<gene>
    <name evidence="5" type="ORF">MNB_SM-3-160</name>
</gene>
<dbReference type="InterPro" id="IPR028998">
    <property type="entry name" value="RimP_C"/>
</dbReference>
<dbReference type="PANTHER" id="PTHR33867">
    <property type="entry name" value="RIBOSOME MATURATION FACTOR RIMP"/>
    <property type="match status" value="1"/>
</dbReference>
<dbReference type="Pfam" id="PF02576">
    <property type="entry name" value="RimP_N"/>
    <property type="match status" value="1"/>
</dbReference>
<evidence type="ECO:0000259" key="4">
    <source>
        <dbReference type="Pfam" id="PF17384"/>
    </source>
</evidence>
<dbReference type="EMBL" id="FPHP01000005">
    <property type="protein sequence ID" value="SFV74816.1"/>
    <property type="molecule type" value="Genomic_DNA"/>
</dbReference>
<dbReference type="SUPFAM" id="SSF75420">
    <property type="entry name" value="YhbC-like, N-terminal domain"/>
    <property type="match status" value="1"/>
</dbReference>
<evidence type="ECO:0000256" key="2">
    <source>
        <dbReference type="ARBA" id="ARBA00022517"/>
    </source>
</evidence>
<dbReference type="SUPFAM" id="SSF74942">
    <property type="entry name" value="YhbC-like, C-terminal domain"/>
    <property type="match status" value="1"/>
</dbReference>
<feature type="domain" description="Ribosome maturation factor RimP C-terminal" evidence="4">
    <location>
        <begin position="88"/>
        <end position="149"/>
    </location>
</feature>
<organism evidence="5">
    <name type="scientific">hydrothermal vent metagenome</name>
    <dbReference type="NCBI Taxonomy" id="652676"/>
    <lineage>
        <taxon>unclassified sequences</taxon>
        <taxon>metagenomes</taxon>
        <taxon>ecological metagenomes</taxon>
    </lineage>
</organism>
<dbReference type="HAMAP" id="MF_01077">
    <property type="entry name" value="RimP"/>
    <property type="match status" value="1"/>
</dbReference>
<dbReference type="Pfam" id="PF17384">
    <property type="entry name" value="DUF150_C"/>
    <property type="match status" value="1"/>
</dbReference>
<dbReference type="GO" id="GO:0005829">
    <property type="term" value="C:cytosol"/>
    <property type="evidence" value="ECO:0007669"/>
    <property type="project" value="TreeGrafter"/>
</dbReference>
<dbReference type="InterPro" id="IPR028989">
    <property type="entry name" value="RimP_N"/>
</dbReference>
<dbReference type="GO" id="GO:0000028">
    <property type="term" value="P:ribosomal small subunit assembly"/>
    <property type="evidence" value="ECO:0007669"/>
    <property type="project" value="TreeGrafter"/>
</dbReference>
<name>A0A1W1D335_9ZZZZ</name>
<proteinExistence type="inferred from homology"/>
<sequence length="149" mass="16887">MSLENDINAIVESLGLELYDTAIVNENDETIYRVNVIAKEVEDPKKKGISLDQCVELTHLISPLLDVTPPVSGEYRLEVGSPGIERKLTTLDHFKKSIGEKVKIQTIEKEKIDGTLERVEGDTLFIQTQDGIKEVDFYSVKKAKTYFEW</sequence>
<dbReference type="PANTHER" id="PTHR33867:SF1">
    <property type="entry name" value="RIBOSOME MATURATION FACTOR RIMP"/>
    <property type="match status" value="1"/>
</dbReference>
<dbReference type="AlphaFoldDB" id="A0A1W1D335"/>
<evidence type="ECO:0000313" key="5">
    <source>
        <dbReference type="EMBL" id="SFV74816.1"/>
    </source>
</evidence>
<keyword evidence="1" id="KW-0963">Cytoplasm</keyword>
<feature type="domain" description="Ribosome maturation factor RimP N-terminal" evidence="3">
    <location>
        <begin position="7"/>
        <end position="85"/>
    </location>
</feature>
<accession>A0A1W1D335</accession>
<dbReference type="CDD" id="cd01734">
    <property type="entry name" value="YlxS_C"/>
    <property type="match status" value="1"/>
</dbReference>
<protein>
    <submittedName>
        <fullName evidence="5">FIG000325: clustered with transcription termination protein NusA</fullName>
    </submittedName>
</protein>
<reference evidence="5" key="1">
    <citation type="submission" date="2016-10" db="EMBL/GenBank/DDBJ databases">
        <authorList>
            <person name="de Groot N.N."/>
        </authorList>
    </citation>
    <scope>NUCLEOTIDE SEQUENCE</scope>
</reference>
<dbReference type="InterPro" id="IPR036847">
    <property type="entry name" value="RimP_C_sf"/>
</dbReference>